<dbReference type="InterPro" id="IPR038136">
    <property type="entry name" value="CofD-like_dom_sf"/>
</dbReference>
<keyword evidence="1 2" id="KW-0963">Cytoplasm</keyword>
<comment type="function">
    <text evidence="2">Required for morphogenesis under gluconeogenic growth conditions.</text>
</comment>
<organism evidence="3 4">
    <name type="scientific">Candidatus Brocadia fulgida</name>
    <dbReference type="NCBI Taxonomy" id="380242"/>
    <lineage>
        <taxon>Bacteria</taxon>
        <taxon>Pseudomonadati</taxon>
        <taxon>Planctomycetota</taxon>
        <taxon>Candidatus Brocadiia</taxon>
        <taxon>Candidatus Brocadiales</taxon>
        <taxon>Candidatus Brocadiaceae</taxon>
        <taxon>Candidatus Brocadia</taxon>
    </lineage>
</organism>
<dbReference type="Proteomes" id="UP000034954">
    <property type="component" value="Unassembled WGS sequence"/>
</dbReference>
<dbReference type="SUPFAM" id="SSF56784">
    <property type="entry name" value="HAD-like"/>
    <property type="match status" value="1"/>
</dbReference>
<accession>A0A0M2UQQ0</accession>
<name>A0A0M2UQQ0_9BACT</name>
<gene>
    <name evidence="3" type="ORF">BROFUL_03352</name>
</gene>
<dbReference type="InterPro" id="IPR010119">
    <property type="entry name" value="Gluconeogen_factor"/>
</dbReference>
<dbReference type="SUPFAM" id="SSF142338">
    <property type="entry name" value="CofD-like"/>
    <property type="match status" value="1"/>
</dbReference>
<dbReference type="GO" id="GO:0005737">
    <property type="term" value="C:cytoplasm"/>
    <property type="evidence" value="ECO:0007669"/>
    <property type="project" value="UniProtKB-SubCell"/>
</dbReference>
<dbReference type="InterPro" id="IPR002882">
    <property type="entry name" value="CofD"/>
</dbReference>
<dbReference type="CDD" id="cd07187">
    <property type="entry name" value="YvcK_like"/>
    <property type="match status" value="1"/>
</dbReference>
<protein>
    <recommendedName>
        <fullName evidence="2">Putative gluconeogenesis factor</fullName>
    </recommendedName>
</protein>
<dbReference type="GO" id="GO:0043743">
    <property type="term" value="F:LPPG:FO 2-phospho-L-lactate transferase activity"/>
    <property type="evidence" value="ECO:0007669"/>
    <property type="project" value="InterPro"/>
</dbReference>
<dbReference type="EMBL" id="LAQJ01000306">
    <property type="protein sequence ID" value="KKO17980.1"/>
    <property type="molecule type" value="Genomic_DNA"/>
</dbReference>
<dbReference type="Gene3D" id="1.10.150.520">
    <property type="match status" value="1"/>
</dbReference>
<dbReference type="AlphaFoldDB" id="A0A0M2UQQ0"/>
<comment type="similarity">
    <text evidence="2">Belongs to the gluconeogenesis factor family.</text>
</comment>
<evidence type="ECO:0000313" key="4">
    <source>
        <dbReference type="Proteomes" id="UP000034954"/>
    </source>
</evidence>
<dbReference type="GO" id="GO:0008360">
    <property type="term" value="P:regulation of cell shape"/>
    <property type="evidence" value="ECO:0007669"/>
    <property type="project" value="UniProtKB-UniRule"/>
</dbReference>
<comment type="subcellular location">
    <subcellularLocation>
        <location evidence="2">Cytoplasm</location>
    </subcellularLocation>
</comment>
<dbReference type="HAMAP" id="MF_00973">
    <property type="entry name" value="Gluconeogen_factor"/>
    <property type="match status" value="1"/>
</dbReference>
<dbReference type="Pfam" id="PF01933">
    <property type="entry name" value="CofD"/>
    <property type="match status" value="1"/>
</dbReference>
<dbReference type="PANTHER" id="PTHR30135:SF3">
    <property type="entry name" value="GLUCONEOGENESIS FACTOR-RELATED"/>
    <property type="match status" value="1"/>
</dbReference>
<reference evidence="3 4" key="1">
    <citation type="journal article" date="2013" name="BMC Microbiol.">
        <title>Identification of the type II cytochrome c maturation pathway in anammox bacteria by comparative genomics.</title>
        <authorList>
            <person name="Ferousi C."/>
            <person name="Speth D.R."/>
            <person name="Reimann J."/>
            <person name="Op den Camp H.J."/>
            <person name="Allen J.W."/>
            <person name="Keltjens J.T."/>
            <person name="Jetten M.S."/>
        </authorList>
    </citation>
    <scope>NUCLEOTIDE SEQUENCE [LARGE SCALE GENOMIC DNA]</scope>
    <source>
        <strain evidence="3">RU1</strain>
    </source>
</reference>
<sequence length="570" mass="64180">MRVEYMKIKAVIFDLDDTLYDCTGSLIDASRRRAARAMVEAGLPCSEEEVYQLQKELTEKYGPYYLVFNEIVNKYHADKKLVNIAYKAYNSSEVSEIQPFPYAISTLKELREKGYKLFLLTVGVHERQEKKIQMLGLKPFFDEIVINDQEIGLLVEDCMRDLVRRHNISPGEAVMVGDRVRDELRIAKSLGMTTIQMLQGRFKNEPAMNECDRPDYKIKRIFQIPTILQLNNLGKTPDKLKIVAIGGGTGLPIMLDGSKTYSKHLTAVVTVTDSGRSSGILREEFGILPPGDARNCLVALSETEEQERELYQLFQYRFDRGSLEGMSLGNLLMTALTDITGSFEQAIKRASKILNIRGKVLPSTLANTHICAELEDGTYVEEEFNVRAVGKSPIKDVFLKDENAASPPEAIEEIHKADIVVIGPGSLFTSIITNLLVPGIRNAIRNSKATKIYICNIVTQPGQTDLYKVSHHINAIVKYLGEGALDYVIVNNNIPRRDILDKYQKEGADVVLMDEGVYNLNVNVKKADLVEDLNQKRILWEKQDLLRHDPDKLSDSICRVYANLPLLTAS</sequence>
<proteinExistence type="inferred from homology"/>
<dbReference type="Gene3D" id="3.40.50.10680">
    <property type="entry name" value="CofD-like domains"/>
    <property type="match status" value="1"/>
</dbReference>
<evidence type="ECO:0000256" key="2">
    <source>
        <dbReference type="HAMAP-Rule" id="MF_00973"/>
    </source>
</evidence>
<keyword evidence="4" id="KW-1185">Reference proteome</keyword>
<dbReference type="Pfam" id="PF00702">
    <property type="entry name" value="Hydrolase"/>
    <property type="match status" value="1"/>
</dbReference>
<dbReference type="PANTHER" id="PTHR30135">
    <property type="entry name" value="UNCHARACTERIZED PROTEIN YVCK-RELATED"/>
    <property type="match status" value="1"/>
</dbReference>
<dbReference type="Gene3D" id="3.40.50.1000">
    <property type="entry name" value="HAD superfamily/HAD-like"/>
    <property type="match status" value="1"/>
</dbReference>
<comment type="caution">
    <text evidence="3">The sequence shown here is derived from an EMBL/GenBank/DDBJ whole genome shotgun (WGS) entry which is preliminary data.</text>
</comment>
<dbReference type="PATRIC" id="fig|380242.3.peg.4125"/>
<dbReference type="NCBIfam" id="TIGR01826">
    <property type="entry name" value="CofD_related"/>
    <property type="match status" value="1"/>
</dbReference>
<dbReference type="InterPro" id="IPR023214">
    <property type="entry name" value="HAD_sf"/>
</dbReference>
<evidence type="ECO:0000313" key="3">
    <source>
        <dbReference type="EMBL" id="KKO17980.1"/>
    </source>
</evidence>
<evidence type="ECO:0000256" key="1">
    <source>
        <dbReference type="ARBA" id="ARBA00022490"/>
    </source>
</evidence>
<dbReference type="InterPro" id="IPR036412">
    <property type="entry name" value="HAD-like_sf"/>
</dbReference>